<keyword evidence="3" id="KW-1185">Reference proteome</keyword>
<dbReference type="AlphaFoldDB" id="A0AAN7SXN2"/>
<protein>
    <submittedName>
        <fullName evidence="2">Uncharacterized protein</fullName>
    </submittedName>
</protein>
<comment type="caution">
    <text evidence="2">The sequence shown here is derived from an EMBL/GenBank/DDBJ whole genome shotgun (WGS) entry which is preliminary data.</text>
</comment>
<evidence type="ECO:0000313" key="2">
    <source>
        <dbReference type="EMBL" id="KAK5084347.1"/>
    </source>
</evidence>
<evidence type="ECO:0000313" key="3">
    <source>
        <dbReference type="Proteomes" id="UP001309876"/>
    </source>
</evidence>
<dbReference type="Proteomes" id="UP001309876">
    <property type="component" value="Unassembled WGS sequence"/>
</dbReference>
<organism evidence="2 3">
    <name type="scientific">Lithohypha guttulata</name>
    <dbReference type="NCBI Taxonomy" id="1690604"/>
    <lineage>
        <taxon>Eukaryota</taxon>
        <taxon>Fungi</taxon>
        <taxon>Dikarya</taxon>
        <taxon>Ascomycota</taxon>
        <taxon>Pezizomycotina</taxon>
        <taxon>Eurotiomycetes</taxon>
        <taxon>Chaetothyriomycetidae</taxon>
        <taxon>Chaetothyriales</taxon>
        <taxon>Trichomeriaceae</taxon>
        <taxon>Lithohypha</taxon>
    </lineage>
</organism>
<gene>
    <name evidence="2" type="ORF">LTR05_005423</name>
</gene>
<feature type="compositionally biased region" description="Polar residues" evidence="1">
    <location>
        <begin position="1"/>
        <end position="10"/>
    </location>
</feature>
<accession>A0AAN7SXN2</accession>
<sequence length="335" mass="38180">MSAFSQSLRFTDTESLRSPSQKSGSTQMTSAGFASSQKSATILSMEERVRNVQEYHKYTLECIEKNAWEKSEPLESTKNYFCVAFDPMEAKHWTSIELIEFENRCRWEQLMRQDAVHGYQYKSGWNRYPNLYTKSYTDGCLPRTDKMPEDFEPASTKTVAHASKALRVPRVLRTTQRQDRIVRTTETKYNVSGVGPRAAAVPFVPLAMQWYEIGRGTPDSTARHTMVIEDSDVGSNGGHLDSPMIVPTDPDLTTTQPLLSTWHSAERDRHCSTCRYRTTVRGRALLKKLNSALQDPVEKSSVTAPFVGEMKRLEDDSWLVYSLDGHWKKATTRLN</sequence>
<name>A0AAN7SXN2_9EURO</name>
<reference evidence="2 3" key="1">
    <citation type="submission" date="2023-08" db="EMBL/GenBank/DDBJ databases">
        <title>Black Yeasts Isolated from many extreme environments.</title>
        <authorList>
            <person name="Coleine C."/>
            <person name="Stajich J.E."/>
            <person name="Selbmann L."/>
        </authorList>
    </citation>
    <scope>NUCLEOTIDE SEQUENCE [LARGE SCALE GENOMIC DNA]</scope>
    <source>
        <strain evidence="2 3">CCFEE 5910</strain>
    </source>
</reference>
<feature type="region of interest" description="Disordered" evidence="1">
    <location>
        <begin position="1"/>
        <end position="33"/>
    </location>
</feature>
<evidence type="ECO:0000256" key="1">
    <source>
        <dbReference type="SAM" id="MobiDB-lite"/>
    </source>
</evidence>
<dbReference type="EMBL" id="JAVRRJ010000005">
    <property type="protein sequence ID" value="KAK5084347.1"/>
    <property type="molecule type" value="Genomic_DNA"/>
</dbReference>
<proteinExistence type="predicted"/>
<feature type="compositionally biased region" description="Polar residues" evidence="1">
    <location>
        <begin position="16"/>
        <end position="33"/>
    </location>
</feature>